<proteinExistence type="inferred from homology"/>
<dbReference type="PRINTS" id="PR00753">
    <property type="entry name" value="ACCSYNTHASE"/>
</dbReference>
<comment type="caution">
    <text evidence="8">The sequence shown here is derived from an EMBL/GenBank/DDBJ whole genome shotgun (WGS) entry which is preliminary data.</text>
</comment>
<dbReference type="PANTHER" id="PTHR46383:SF1">
    <property type="entry name" value="ASPARTATE AMINOTRANSFERASE"/>
    <property type="match status" value="1"/>
</dbReference>
<dbReference type="FunFam" id="3.40.640.10:FF:000033">
    <property type="entry name" value="Aspartate aminotransferase"/>
    <property type="match status" value="1"/>
</dbReference>
<dbReference type="InterPro" id="IPR004838">
    <property type="entry name" value="NHTrfase_class1_PyrdxlP-BS"/>
</dbReference>
<dbReference type="GO" id="GO:0006520">
    <property type="term" value="P:amino acid metabolic process"/>
    <property type="evidence" value="ECO:0007669"/>
    <property type="project" value="InterPro"/>
</dbReference>
<dbReference type="EC" id="2.6.1.-" evidence="6"/>
<dbReference type="Pfam" id="PF00155">
    <property type="entry name" value="Aminotran_1_2"/>
    <property type="match status" value="1"/>
</dbReference>
<sequence length="388" mass="43107">MLTASDRVKNVAFAGNRIIFEKAKELERAGRRIIHMEVGRPDFDSPESVKDAAIEAIKDGKVHYTSNYGLDELRDKIAKKLVDENKIEAGRENIIVTPGAMMALSTAIFGTIDTGDEVLIPSPYYSSFYKQVQLAGGKPVVVPTTVEDDYQLSRELLEEYYTDKTKLLVLNSPNNPTGAIQSRESLDEIAEFAKDKDIFVISDECYEKFLYQGEHISIGSLPGMKERTLTVNSTSKTYSMTGWRIGFLAGPEQFIKEMVKVPQNMTICPTSFAQYGSLQAYDLSDEIVNERLKVFRERRDIVVDKLNELDMVELVPPAGGLYAFPKFVDIGMDAIELCDYLLEEAGIAVVPGGDFGIGAENSVRIAFTCSTDEVREGMGNLVEAVKKL</sequence>
<comment type="cofactor">
    <cofactor evidence="1 6">
        <name>pyridoxal 5'-phosphate</name>
        <dbReference type="ChEBI" id="CHEBI:597326"/>
    </cofactor>
</comment>
<reference evidence="8" key="1">
    <citation type="submission" date="2020-11" db="EMBL/GenBank/DDBJ databases">
        <title>Halonatronomonas betainensis gen. nov., sp. nov. a novel haloalkaliphilic representative of the family Halanaerobiacae capable of betaine degradation.</title>
        <authorList>
            <person name="Boltyanskaya Y."/>
            <person name="Kevbrin V."/>
            <person name="Detkova E."/>
            <person name="Grouzdev D.S."/>
            <person name="Koziaeva V."/>
            <person name="Zhilina T."/>
        </authorList>
    </citation>
    <scope>NUCLEOTIDE SEQUENCE</scope>
    <source>
        <strain evidence="8">Z-7014</strain>
    </source>
</reference>
<evidence type="ECO:0000256" key="4">
    <source>
        <dbReference type="ARBA" id="ARBA00022679"/>
    </source>
</evidence>
<evidence type="ECO:0000256" key="3">
    <source>
        <dbReference type="ARBA" id="ARBA00022576"/>
    </source>
</evidence>
<dbReference type="InterPro" id="IPR015421">
    <property type="entry name" value="PyrdxlP-dep_Trfase_major"/>
</dbReference>
<dbReference type="GO" id="GO:0008483">
    <property type="term" value="F:transaminase activity"/>
    <property type="evidence" value="ECO:0007669"/>
    <property type="project" value="UniProtKB-KW"/>
</dbReference>
<dbReference type="Gene3D" id="3.40.640.10">
    <property type="entry name" value="Type I PLP-dependent aspartate aminotransferase-like (Major domain)"/>
    <property type="match status" value="1"/>
</dbReference>
<evidence type="ECO:0000313" key="8">
    <source>
        <dbReference type="EMBL" id="MBF8436730.1"/>
    </source>
</evidence>
<evidence type="ECO:0000259" key="7">
    <source>
        <dbReference type="Pfam" id="PF00155"/>
    </source>
</evidence>
<keyword evidence="3 6" id="KW-0032">Aminotransferase</keyword>
<evidence type="ECO:0000313" key="9">
    <source>
        <dbReference type="Proteomes" id="UP000621436"/>
    </source>
</evidence>
<gene>
    <name evidence="8" type="ORF">I0Q91_06565</name>
</gene>
<protein>
    <recommendedName>
        <fullName evidence="6">Aminotransferase</fullName>
        <ecNumber evidence="6">2.6.1.-</ecNumber>
    </recommendedName>
</protein>
<comment type="similarity">
    <text evidence="2 6">Belongs to the class-I pyridoxal-phosphate-dependent aminotransferase family.</text>
</comment>
<dbReference type="InterPro" id="IPR050596">
    <property type="entry name" value="AspAT/PAT-like"/>
</dbReference>
<dbReference type="RefSeq" id="WP_270453641.1">
    <property type="nucleotide sequence ID" value="NZ_JADPIE010000003.1"/>
</dbReference>
<dbReference type="AlphaFoldDB" id="A0A931AUG8"/>
<evidence type="ECO:0000256" key="1">
    <source>
        <dbReference type="ARBA" id="ARBA00001933"/>
    </source>
</evidence>
<keyword evidence="4 6" id="KW-0808">Transferase</keyword>
<dbReference type="PANTHER" id="PTHR46383">
    <property type="entry name" value="ASPARTATE AMINOTRANSFERASE"/>
    <property type="match status" value="1"/>
</dbReference>
<accession>A0A931AUG8</accession>
<dbReference type="Proteomes" id="UP000621436">
    <property type="component" value="Unassembled WGS sequence"/>
</dbReference>
<dbReference type="GO" id="GO:0030170">
    <property type="term" value="F:pyridoxal phosphate binding"/>
    <property type="evidence" value="ECO:0007669"/>
    <property type="project" value="InterPro"/>
</dbReference>
<keyword evidence="9" id="KW-1185">Reference proteome</keyword>
<evidence type="ECO:0000256" key="2">
    <source>
        <dbReference type="ARBA" id="ARBA00007441"/>
    </source>
</evidence>
<dbReference type="InterPro" id="IPR004839">
    <property type="entry name" value="Aminotransferase_I/II_large"/>
</dbReference>
<dbReference type="CDD" id="cd00609">
    <property type="entry name" value="AAT_like"/>
    <property type="match status" value="1"/>
</dbReference>
<dbReference type="InterPro" id="IPR015424">
    <property type="entry name" value="PyrdxlP-dep_Trfase"/>
</dbReference>
<evidence type="ECO:0000256" key="6">
    <source>
        <dbReference type="RuleBase" id="RU000481"/>
    </source>
</evidence>
<dbReference type="InterPro" id="IPR015422">
    <property type="entry name" value="PyrdxlP-dep_Trfase_small"/>
</dbReference>
<feature type="domain" description="Aminotransferase class I/classII large" evidence="7">
    <location>
        <begin position="33"/>
        <end position="378"/>
    </location>
</feature>
<name>A0A931AUG8_9FIRM</name>
<keyword evidence="5" id="KW-0663">Pyridoxal phosphate</keyword>
<dbReference type="Gene3D" id="3.90.1150.10">
    <property type="entry name" value="Aspartate Aminotransferase, domain 1"/>
    <property type="match status" value="1"/>
</dbReference>
<dbReference type="SUPFAM" id="SSF53383">
    <property type="entry name" value="PLP-dependent transferases"/>
    <property type="match status" value="1"/>
</dbReference>
<organism evidence="8 9">
    <name type="scientific">Halonatronomonas betaini</name>
    <dbReference type="NCBI Taxonomy" id="2778430"/>
    <lineage>
        <taxon>Bacteria</taxon>
        <taxon>Bacillati</taxon>
        <taxon>Bacillota</taxon>
        <taxon>Clostridia</taxon>
        <taxon>Halanaerobiales</taxon>
        <taxon>Halarsenatibacteraceae</taxon>
        <taxon>Halonatronomonas</taxon>
    </lineage>
</organism>
<dbReference type="EMBL" id="JADPIE010000003">
    <property type="protein sequence ID" value="MBF8436730.1"/>
    <property type="molecule type" value="Genomic_DNA"/>
</dbReference>
<evidence type="ECO:0000256" key="5">
    <source>
        <dbReference type="ARBA" id="ARBA00022898"/>
    </source>
</evidence>
<dbReference type="PROSITE" id="PS00105">
    <property type="entry name" value="AA_TRANSFER_CLASS_1"/>
    <property type="match status" value="1"/>
</dbReference>